<reference evidence="1 2" key="1">
    <citation type="journal article" date="2019" name="Sci. Rep.">
        <title>Orb-weaving spider Araneus ventricosus genome elucidates the spidroin gene catalogue.</title>
        <authorList>
            <person name="Kono N."/>
            <person name="Nakamura H."/>
            <person name="Ohtoshi R."/>
            <person name="Moran D.A.P."/>
            <person name="Shinohara A."/>
            <person name="Yoshida Y."/>
            <person name="Fujiwara M."/>
            <person name="Mori M."/>
            <person name="Tomita M."/>
            <person name="Arakawa K."/>
        </authorList>
    </citation>
    <scope>NUCLEOTIDE SEQUENCE [LARGE SCALE GENOMIC DNA]</scope>
</reference>
<protein>
    <submittedName>
        <fullName evidence="1">Uncharacterized protein</fullName>
    </submittedName>
</protein>
<organism evidence="1 2">
    <name type="scientific">Araneus ventricosus</name>
    <name type="common">Orbweaver spider</name>
    <name type="synonym">Epeira ventricosa</name>
    <dbReference type="NCBI Taxonomy" id="182803"/>
    <lineage>
        <taxon>Eukaryota</taxon>
        <taxon>Metazoa</taxon>
        <taxon>Ecdysozoa</taxon>
        <taxon>Arthropoda</taxon>
        <taxon>Chelicerata</taxon>
        <taxon>Arachnida</taxon>
        <taxon>Araneae</taxon>
        <taxon>Araneomorphae</taxon>
        <taxon>Entelegynae</taxon>
        <taxon>Araneoidea</taxon>
        <taxon>Araneidae</taxon>
        <taxon>Araneus</taxon>
    </lineage>
</organism>
<evidence type="ECO:0000313" key="2">
    <source>
        <dbReference type="Proteomes" id="UP000499080"/>
    </source>
</evidence>
<proteinExistence type="predicted"/>
<dbReference type="AlphaFoldDB" id="A0A4Y2T3B6"/>
<comment type="caution">
    <text evidence="1">The sequence shown here is derived from an EMBL/GenBank/DDBJ whole genome shotgun (WGS) entry which is preliminary data.</text>
</comment>
<sequence>MALLNNKNSTVLTANNPQRDEQIGQYKRRLNLSRSFLLKTIVILLHTNDLEMGVPPEPGRFTHYWENPSGKRFNLGEFRISIEIIPDSVLGSMS</sequence>
<gene>
    <name evidence="1" type="ORF">AVEN_220309_1</name>
</gene>
<evidence type="ECO:0000313" key="1">
    <source>
        <dbReference type="EMBL" id="GBN93615.1"/>
    </source>
</evidence>
<accession>A0A4Y2T3B6</accession>
<keyword evidence="2" id="KW-1185">Reference proteome</keyword>
<dbReference type="Proteomes" id="UP000499080">
    <property type="component" value="Unassembled WGS sequence"/>
</dbReference>
<dbReference type="EMBL" id="BGPR01025036">
    <property type="protein sequence ID" value="GBN93615.1"/>
    <property type="molecule type" value="Genomic_DNA"/>
</dbReference>
<name>A0A4Y2T3B6_ARAVE</name>